<evidence type="ECO:0000313" key="1">
    <source>
        <dbReference type="EMBL" id="CAF4453554.1"/>
    </source>
</evidence>
<proteinExistence type="predicted"/>
<comment type="caution">
    <text evidence="1">The sequence shown here is derived from an EMBL/GenBank/DDBJ whole genome shotgun (WGS) entry which is preliminary data.</text>
</comment>
<protein>
    <submittedName>
        <fullName evidence="1">Uncharacterized protein</fullName>
    </submittedName>
</protein>
<accession>A0A820SIV1</accession>
<name>A0A820SIV1_9BILA</name>
<feature type="non-terminal residue" evidence="1">
    <location>
        <position position="94"/>
    </location>
</feature>
<evidence type="ECO:0000313" key="2">
    <source>
        <dbReference type="Proteomes" id="UP000663844"/>
    </source>
</evidence>
<dbReference type="Proteomes" id="UP000663844">
    <property type="component" value="Unassembled WGS sequence"/>
</dbReference>
<reference evidence="1" key="1">
    <citation type="submission" date="2021-02" db="EMBL/GenBank/DDBJ databases">
        <authorList>
            <person name="Nowell W R."/>
        </authorList>
    </citation>
    <scope>NUCLEOTIDE SEQUENCE</scope>
</reference>
<dbReference type="AlphaFoldDB" id="A0A820SIV1"/>
<dbReference type="EMBL" id="CAJOAZ010033260">
    <property type="protein sequence ID" value="CAF4453554.1"/>
    <property type="molecule type" value="Genomic_DNA"/>
</dbReference>
<organism evidence="1 2">
    <name type="scientific">Adineta steineri</name>
    <dbReference type="NCBI Taxonomy" id="433720"/>
    <lineage>
        <taxon>Eukaryota</taxon>
        <taxon>Metazoa</taxon>
        <taxon>Spiralia</taxon>
        <taxon>Gnathifera</taxon>
        <taxon>Rotifera</taxon>
        <taxon>Eurotatoria</taxon>
        <taxon>Bdelloidea</taxon>
        <taxon>Adinetida</taxon>
        <taxon>Adinetidae</taxon>
        <taxon>Adineta</taxon>
    </lineage>
</organism>
<sequence>MVLGLSIITLVKVNSKVDRIIYKHHESTPNAKARQQSLNSILSESTRIEDAMSHLNELQRIAKVSNGTRAINTSGFNATLDYITNYLTANTNYK</sequence>
<gene>
    <name evidence="1" type="ORF">OXD698_LOCUS54545</name>
</gene>